<dbReference type="Proteomes" id="UP001144204">
    <property type="component" value="Unassembled WGS sequence"/>
</dbReference>
<dbReference type="InterPro" id="IPR029039">
    <property type="entry name" value="Flavoprotein-like_sf"/>
</dbReference>
<dbReference type="SUPFAM" id="SSF52218">
    <property type="entry name" value="Flavoproteins"/>
    <property type="match status" value="1"/>
</dbReference>
<sequence length="194" mass="22464">MKRMLIVYCHPYNGSFNHAELLKIESSLTKQNINYHLIDLYHDHFNPVYDQQELKMFHNGGTHDPLVQEYLKRLKQASGIIFITPIWWNSIPGMLKGFVDKVMKEGPSKTHVVTKTGVKGTLTNLKSNYVFTTSTSPTLYYRFMAGNAIKKIFIKQTLKQLGIQNVKWHNLGGITNSTNQKRTNYLNQLEQIKF</sequence>
<gene>
    <name evidence="4" type="ORF">WR164_14990</name>
</gene>
<evidence type="ECO:0000313" key="5">
    <source>
        <dbReference type="Proteomes" id="UP001144204"/>
    </source>
</evidence>
<dbReference type="PANTHER" id="PTHR10204">
    <property type="entry name" value="NAD P H OXIDOREDUCTASE-RELATED"/>
    <property type="match status" value="1"/>
</dbReference>
<keyword evidence="5" id="KW-1185">Reference proteome</keyword>
<dbReference type="PANTHER" id="PTHR10204:SF34">
    <property type="entry name" value="NAD(P)H DEHYDROGENASE [QUINONE] 1 ISOFORM 1"/>
    <property type="match status" value="1"/>
</dbReference>
<feature type="domain" description="Flavodoxin-like fold" evidence="3">
    <location>
        <begin position="2"/>
        <end position="191"/>
    </location>
</feature>
<evidence type="ECO:0000259" key="3">
    <source>
        <dbReference type="Pfam" id="PF02525"/>
    </source>
</evidence>
<name>A0A9W6B3P9_9LACO</name>
<comment type="similarity">
    <text evidence="1">Belongs to the NAD(P)H dehydrogenase (quinone) family.</text>
</comment>
<evidence type="ECO:0000256" key="2">
    <source>
        <dbReference type="ARBA" id="ARBA00023002"/>
    </source>
</evidence>
<dbReference type="AlphaFoldDB" id="A0A9W6B3P9"/>
<protein>
    <submittedName>
        <fullName evidence="4">NAD(P)H dehydrogenase</fullName>
    </submittedName>
</protein>
<keyword evidence="2" id="KW-0560">Oxidoreductase</keyword>
<reference evidence="4" key="1">
    <citation type="submission" date="2022-07" db="EMBL/GenBank/DDBJ databases">
        <authorList>
            <person name="Kouya T."/>
            <person name="Ishiyama Y."/>
        </authorList>
    </citation>
    <scope>NUCLEOTIDE SEQUENCE</scope>
    <source>
        <strain evidence="4">WR16-4</strain>
    </source>
</reference>
<organism evidence="4 5">
    <name type="scientific">Philodulcilactobacillus myokoensis</name>
    <dbReference type="NCBI Taxonomy" id="2929573"/>
    <lineage>
        <taxon>Bacteria</taxon>
        <taxon>Bacillati</taxon>
        <taxon>Bacillota</taxon>
        <taxon>Bacilli</taxon>
        <taxon>Lactobacillales</taxon>
        <taxon>Lactobacillaceae</taxon>
        <taxon>Philodulcilactobacillus</taxon>
    </lineage>
</organism>
<dbReference type="GO" id="GO:0005829">
    <property type="term" value="C:cytosol"/>
    <property type="evidence" value="ECO:0007669"/>
    <property type="project" value="TreeGrafter"/>
</dbReference>
<dbReference type="EMBL" id="BRPL01000004">
    <property type="protein sequence ID" value="GLB47520.1"/>
    <property type="molecule type" value="Genomic_DNA"/>
</dbReference>
<evidence type="ECO:0000256" key="1">
    <source>
        <dbReference type="ARBA" id="ARBA00006252"/>
    </source>
</evidence>
<reference evidence="4" key="2">
    <citation type="journal article" date="2023" name="PLoS ONE">
        <title>Philodulcilactobacillus myokoensis gen. nov., sp. nov., a fructophilic, acidophilic, and agar-phobic lactic acid bacterium isolated from fermented vegetable extracts.</title>
        <authorList>
            <person name="Kouya T."/>
            <person name="Ishiyama Y."/>
            <person name="Ohashi S."/>
            <person name="Kumakubo R."/>
            <person name="Yamazaki T."/>
            <person name="Otaki T."/>
        </authorList>
    </citation>
    <scope>NUCLEOTIDE SEQUENCE</scope>
    <source>
        <strain evidence="4">WR16-4</strain>
    </source>
</reference>
<dbReference type="GO" id="GO:0003955">
    <property type="term" value="F:NAD(P)H dehydrogenase (quinone) activity"/>
    <property type="evidence" value="ECO:0007669"/>
    <property type="project" value="TreeGrafter"/>
</dbReference>
<dbReference type="Gene3D" id="3.40.50.360">
    <property type="match status" value="1"/>
</dbReference>
<dbReference type="RefSeq" id="WP_286137059.1">
    <property type="nucleotide sequence ID" value="NZ_BRPL01000004.1"/>
</dbReference>
<dbReference type="Pfam" id="PF02525">
    <property type="entry name" value="Flavodoxin_2"/>
    <property type="match status" value="1"/>
</dbReference>
<accession>A0A9W6B3P9</accession>
<proteinExistence type="inferred from homology"/>
<comment type="caution">
    <text evidence="4">The sequence shown here is derived from an EMBL/GenBank/DDBJ whole genome shotgun (WGS) entry which is preliminary data.</text>
</comment>
<evidence type="ECO:0000313" key="4">
    <source>
        <dbReference type="EMBL" id="GLB47520.1"/>
    </source>
</evidence>
<dbReference type="InterPro" id="IPR051545">
    <property type="entry name" value="NAD(P)H_dehydrogenase_qn"/>
</dbReference>
<dbReference type="InterPro" id="IPR003680">
    <property type="entry name" value="Flavodoxin_fold"/>
</dbReference>